<evidence type="ECO:0000313" key="3">
    <source>
        <dbReference type="Proteomes" id="UP000230154"/>
    </source>
</evidence>
<dbReference type="AlphaFoldDB" id="A0A2H0TR92"/>
<gene>
    <name evidence="2" type="ORF">COU35_05040</name>
</gene>
<reference evidence="3" key="1">
    <citation type="submission" date="2017-09" db="EMBL/GenBank/DDBJ databases">
        <title>Depth-based differentiation of microbial function through sediment-hosted aquifers and enrichment of novel symbionts in the deep terrestrial subsurface.</title>
        <authorList>
            <person name="Probst A.J."/>
            <person name="Ladd B."/>
            <person name="Jarett J.K."/>
            <person name="Geller-Mcgrath D.E."/>
            <person name="Sieber C.M.K."/>
            <person name="Emerson J.B."/>
            <person name="Anantharaman K."/>
            <person name="Thomas B.C."/>
            <person name="Malmstrom R."/>
            <person name="Stieglmeier M."/>
            <person name="Klingl A."/>
            <person name="Woyke T."/>
            <person name="Ryan C.M."/>
            <person name="Banfield J.F."/>
        </authorList>
    </citation>
    <scope>NUCLEOTIDE SEQUENCE [LARGE SCALE GENOMIC DNA]</scope>
</reference>
<evidence type="ECO:0000259" key="1">
    <source>
        <dbReference type="Pfam" id="PF13847"/>
    </source>
</evidence>
<dbReference type="InterPro" id="IPR025714">
    <property type="entry name" value="Methyltranfer_dom"/>
</dbReference>
<name>A0A2H0TR92_9BACT</name>
<dbReference type="Pfam" id="PF13847">
    <property type="entry name" value="Methyltransf_31"/>
    <property type="match status" value="1"/>
</dbReference>
<comment type="caution">
    <text evidence="2">The sequence shown here is derived from an EMBL/GenBank/DDBJ whole genome shotgun (WGS) entry which is preliminary data.</text>
</comment>
<feature type="domain" description="Methyltransferase" evidence="1">
    <location>
        <begin position="22"/>
        <end position="135"/>
    </location>
</feature>
<proteinExistence type="predicted"/>
<protein>
    <recommendedName>
        <fullName evidence="1">Methyltransferase domain-containing protein</fullName>
    </recommendedName>
</protein>
<dbReference type="CDD" id="cd02440">
    <property type="entry name" value="AdoMet_MTases"/>
    <property type="match status" value="1"/>
</dbReference>
<dbReference type="Proteomes" id="UP000230154">
    <property type="component" value="Unassembled WGS sequence"/>
</dbReference>
<dbReference type="Gene3D" id="3.40.50.150">
    <property type="entry name" value="Vaccinia Virus protein VP39"/>
    <property type="match status" value="1"/>
</dbReference>
<organism evidence="2 3">
    <name type="scientific">Candidatus Magasanikbacteria bacterium CG10_big_fil_rev_8_21_14_0_10_47_10</name>
    <dbReference type="NCBI Taxonomy" id="1974652"/>
    <lineage>
        <taxon>Bacteria</taxon>
        <taxon>Candidatus Magasanikiibacteriota</taxon>
    </lineage>
</organism>
<accession>A0A2H0TR92</accession>
<sequence>MSYHSGNQLVDPTLIFEKTQLREGMHVADFGCGKTGHIVFPASVVVGSQGIVYAVDILKDVLVSIQKRANLEALVNIHTIWSNLEYVGKTAIPSDSLDLVFIVNTLSQAENRHGILEEAKRLLKSKGRIVVVDWHKKGLSFSPDDNRFVNFDDMKDWARMNGFGVQDEFTVGPYHHAIVLYRNL</sequence>
<dbReference type="InterPro" id="IPR029063">
    <property type="entry name" value="SAM-dependent_MTases_sf"/>
</dbReference>
<dbReference type="EMBL" id="PFCB01000034">
    <property type="protein sequence ID" value="PIR73947.1"/>
    <property type="molecule type" value="Genomic_DNA"/>
</dbReference>
<dbReference type="SUPFAM" id="SSF53335">
    <property type="entry name" value="S-adenosyl-L-methionine-dependent methyltransferases"/>
    <property type="match status" value="1"/>
</dbReference>
<evidence type="ECO:0000313" key="2">
    <source>
        <dbReference type="EMBL" id="PIR73947.1"/>
    </source>
</evidence>